<evidence type="ECO:0000259" key="8">
    <source>
        <dbReference type="Pfam" id="PF20684"/>
    </source>
</evidence>
<comment type="subcellular location">
    <subcellularLocation>
        <location evidence="1">Membrane</location>
        <topology evidence="1">Multi-pass membrane protein</topology>
    </subcellularLocation>
</comment>
<accession>A0AAN6ZVI4</accession>
<feature type="transmembrane region" description="Helical" evidence="7">
    <location>
        <begin position="190"/>
        <end position="210"/>
    </location>
</feature>
<feature type="transmembrane region" description="Helical" evidence="7">
    <location>
        <begin position="118"/>
        <end position="140"/>
    </location>
</feature>
<dbReference type="PANTHER" id="PTHR33048:SF155">
    <property type="entry name" value="INTEGRAL MEMBRANE PROTEIN"/>
    <property type="match status" value="1"/>
</dbReference>
<gene>
    <name evidence="9" type="ORF">C8A00DRAFT_16966</name>
</gene>
<feature type="transmembrane region" description="Helical" evidence="7">
    <location>
        <begin position="152"/>
        <end position="170"/>
    </location>
</feature>
<feature type="compositionally biased region" description="Basic and acidic residues" evidence="6">
    <location>
        <begin position="234"/>
        <end position="256"/>
    </location>
</feature>
<feature type="transmembrane region" description="Helical" evidence="7">
    <location>
        <begin position="29"/>
        <end position="55"/>
    </location>
</feature>
<keyword evidence="3 7" id="KW-1133">Transmembrane helix</keyword>
<evidence type="ECO:0000313" key="9">
    <source>
        <dbReference type="EMBL" id="KAK4151644.1"/>
    </source>
</evidence>
<organism evidence="9 10">
    <name type="scientific">Chaetomidium leptoderma</name>
    <dbReference type="NCBI Taxonomy" id="669021"/>
    <lineage>
        <taxon>Eukaryota</taxon>
        <taxon>Fungi</taxon>
        <taxon>Dikarya</taxon>
        <taxon>Ascomycota</taxon>
        <taxon>Pezizomycotina</taxon>
        <taxon>Sordariomycetes</taxon>
        <taxon>Sordariomycetidae</taxon>
        <taxon>Sordariales</taxon>
        <taxon>Chaetomiaceae</taxon>
        <taxon>Chaetomidium</taxon>
    </lineage>
</organism>
<dbReference type="EMBL" id="MU857006">
    <property type="protein sequence ID" value="KAK4151644.1"/>
    <property type="molecule type" value="Genomic_DNA"/>
</dbReference>
<dbReference type="InterPro" id="IPR052337">
    <property type="entry name" value="SAT4-like"/>
</dbReference>
<dbReference type="PANTHER" id="PTHR33048">
    <property type="entry name" value="PTH11-LIKE INTEGRAL MEMBRANE PROTEIN (AFU_ORTHOLOGUE AFUA_5G11245)"/>
    <property type="match status" value="1"/>
</dbReference>
<evidence type="ECO:0000313" key="10">
    <source>
        <dbReference type="Proteomes" id="UP001302745"/>
    </source>
</evidence>
<dbReference type="Pfam" id="PF20684">
    <property type="entry name" value="Fung_rhodopsin"/>
    <property type="match status" value="1"/>
</dbReference>
<feature type="compositionally biased region" description="Polar residues" evidence="6">
    <location>
        <begin position="277"/>
        <end position="302"/>
    </location>
</feature>
<dbReference type="Proteomes" id="UP001302745">
    <property type="component" value="Unassembled WGS sequence"/>
</dbReference>
<feature type="region of interest" description="Disordered" evidence="6">
    <location>
        <begin position="234"/>
        <end position="258"/>
    </location>
</feature>
<keyword evidence="2 7" id="KW-0812">Transmembrane</keyword>
<evidence type="ECO:0000256" key="4">
    <source>
        <dbReference type="ARBA" id="ARBA00023136"/>
    </source>
</evidence>
<reference evidence="9" key="2">
    <citation type="submission" date="2023-05" db="EMBL/GenBank/DDBJ databases">
        <authorList>
            <consortium name="Lawrence Berkeley National Laboratory"/>
            <person name="Steindorff A."/>
            <person name="Hensen N."/>
            <person name="Bonometti L."/>
            <person name="Westerberg I."/>
            <person name="Brannstrom I.O."/>
            <person name="Guillou S."/>
            <person name="Cros-Aarteil S."/>
            <person name="Calhoun S."/>
            <person name="Haridas S."/>
            <person name="Kuo A."/>
            <person name="Mondo S."/>
            <person name="Pangilinan J."/>
            <person name="Riley R."/>
            <person name="Labutti K."/>
            <person name="Andreopoulos B."/>
            <person name="Lipzen A."/>
            <person name="Chen C."/>
            <person name="Yanf M."/>
            <person name="Daum C."/>
            <person name="Ng V."/>
            <person name="Clum A."/>
            <person name="Ohm R."/>
            <person name="Martin F."/>
            <person name="Silar P."/>
            <person name="Natvig D."/>
            <person name="Lalanne C."/>
            <person name="Gautier V."/>
            <person name="Ament-Velasquez S.L."/>
            <person name="Kruys A."/>
            <person name="Hutchinson M.I."/>
            <person name="Powell A.J."/>
            <person name="Barry K."/>
            <person name="Miller A.N."/>
            <person name="Grigoriev I.V."/>
            <person name="Debuchy R."/>
            <person name="Gladieux P."/>
            <person name="Thoren M.H."/>
            <person name="Johannesson H."/>
        </authorList>
    </citation>
    <scope>NUCLEOTIDE SEQUENCE</scope>
    <source>
        <strain evidence="9">CBS 538.74</strain>
    </source>
</reference>
<sequence length="341" mass="36903">MVPDDGFGTVHWGDGKHMDVLDITEKSQVLLWTIAGFFPGIMAFTLPKLAVISLLCRMMNPSRTQRMFMYGLGILLLINAFVCLGMLFGRCRPFRAVWDLTIPPDQSVCWDLGHIVSFAIWTTVVSLVADLYLAIYPSLVLRKLQMSARKKIAFSCALGVGWISVVVTTYKCTRLSSMTSPDFSYDTADLTIWTIVEGSVVTIAATIPVLKPLVDMMFGRGALGDSSYFNNKGDFDSEDPSKSGRSGRSGDIEFSSRKGATTTNIIRSIVGDDNDSEASLVQEGQAQSGPSSSGDYRNTQSRGGVAGIVQTHEVRVAYSSGPDPGLDASQAPGAKSAWSHV</sequence>
<evidence type="ECO:0000256" key="3">
    <source>
        <dbReference type="ARBA" id="ARBA00022989"/>
    </source>
</evidence>
<dbReference type="AlphaFoldDB" id="A0AAN6ZVI4"/>
<feature type="region of interest" description="Disordered" evidence="6">
    <location>
        <begin position="275"/>
        <end position="341"/>
    </location>
</feature>
<evidence type="ECO:0000256" key="5">
    <source>
        <dbReference type="ARBA" id="ARBA00038359"/>
    </source>
</evidence>
<name>A0AAN6ZVI4_9PEZI</name>
<keyword evidence="10" id="KW-1185">Reference proteome</keyword>
<evidence type="ECO:0000256" key="6">
    <source>
        <dbReference type="SAM" id="MobiDB-lite"/>
    </source>
</evidence>
<evidence type="ECO:0000256" key="7">
    <source>
        <dbReference type="SAM" id="Phobius"/>
    </source>
</evidence>
<reference evidence="9" key="1">
    <citation type="journal article" date="2023" name="Mol. Phylogenet. Evol.">
        <title>Genome-scale phylogeny and comparative genomics of the fungal order Sordariales.</title>
        <authorList>
            <person name="Hensen N."/>
            <person name="Bonometti L."/>
            <person name="Westerberg I."/>
            <person name="Brannstrom I.O."/>
            <person name="Guillou S."/>
            <person name="Cros-Aarteil S."/>
            <person name="Calhoun S."/>
            <person name="Haridas S."/>
            <person name="Kuo A."/>
            <person name="Mondo S."/>
            <person name="Pangilinan J."/>
            <person name="Riley R."/>
            <person name="LaButti K."/>
            <person name="Andreopoulos B."/>
            <person name="Lipzen A."/>
            <person name="Chen C."/>
            <person name="Yan M."/>
            <person name="Daum C."/>
            <person name="Ng V."/>
            <person name="Clum A."/>
            <person name="Steindorff A."/>
            <person name="Ohm R.A."/>
            <person name="Martin F."/>
            <person name="Silar P."/>
            <person name="Natvig D.O."/>
            <person name="Lalanne C."/>
            <person name="Gautier V."/>
            <person name="Ament-Velasquez S.L."/>
            <person name="Kruys A."/>
            <person name="Hutchinson M.I."/>
            <person name="Powell A.J."/>
            <person name="Barry K."/>
            <person name="Miller A.N."/>
            <person name="Grigoriev I.V."/>
            <person name="Debuchy R."/>
            <person name="Gladieux P."/>
            <person name="Hiltunen Thoren M."/>
            <person name="Johannesson H."/>
        </authorList>
    </citation>
    <scope>NUCLEOTIDE SEQUENCE</scope>
    <source>
        <strain evidence="9">CBS 538.74</strain>
    </source>
</reference>
<evidence type="ECO:0000256" key="2">
    <source>
        <dbReference type="ARBA" id="ARBA00022692"/>
    </source>
</evidence>
<dbReference type="GO" id="GO:0016020">
    <property type="term" value="C:membrane"/>
    <property type="evidence" value="ECO:0007669"/>
    <property type="project" value="UniProtKB-SubCell"/>
</dbReference>
<dbReference type="InterPro" id="IPR049326">
    <property type="entry name" value="Rhodopsin_dom_fungi"/>
</dbReference>
<comment type="caution">
    <text evidence="9">The sequence shown here is derived from an EMBL/GenBank/DDBJ whole genome shotgun (WGS) entry which is preliminary data.</text>
</comment>
<evidence type="ECO:0000256" key="1">
    <source>
        <dbReference type="ARBA" id="ARBA00004141"/>
    </source>
</evidence>
<protein>
    <recommendedName>
        <fullName evidence="8">Rhodopsin domain-containing protein</fullName>
    </recommendedName>
</protein>
<feature type="domain" description="Rhodopsin" evidence="8">
    <location>
        <begin position="10"/>
        <end position="215"/>
    </location>
</feature>
<comment type="similarity">
    <text evidence="5">Belongs to the SAT4 family.</text>
</comment>
<proteinExistence type="inferred from homology"/>
<feature type="transmembrane region" description="Helical" evidence="7">
    <location>
        <begin position="67"/>
        <end position="88"/>
    </location>
</feature>
<keyword evidence="4 7" id="KW-0472">Membrane</keyword>